<dbReference type="Gene3D" id="2.60.40.10">
    <property type="entry name" value="Immunoglobulins"/>
    <property type="match status" value="5"/>
</dbReference>
<feature type="domain" description="Ig-like" evidence="9">
    <location>
        <begin position="413"/>
        <end position="494"/>
    </location>
</feature>
<evidence type="ECO:0000259" key="9">
    <source>
        <dbReference type="PROSITE" id="PS50835"/>
    </source>
</evidence>
<feature type="transmembrane region" description="Helical" evidence="7">
    <location>
        <begin position="515"/>
        <end position="540"/>
    </location>
</feature>
<evidence type="ECO:0000256" key="3">
    <source>
        <dbReference type="ARBA" id="ARBA00023157"/>
    </source>
</evidence>
<feature type="domain" description="Ig-like" evidence="9">
    <location>
        <begin position="328"/>
        <end position="402"/>
    </location>
</feature>
<evidence type="ECO:0000313" key="10">
    <source>
        <dbReference type="EnsemblMetazoa" id="XP_003723913"/>
    </source>
</evidence>
<dbReference type="InterPro" id="IPR013783">
    <property type="entry name" value="Ig-like_fold"/>
</dbReference>
<dbReference type="InterPro" id="IPR003599">
    <property type="entry name" value="Ig_sub"/>
</dbReference>
<dbReference type="SMART" id="SM00409">
    <property type="entry name" value="IG"/>
    <property type="match status" value="4"/>
</dbReference>
<dbReference type="PANTHER" id="PTHR11640">
    <property type="entry name" value="NEPHRIN"/>
    <property type="match status" value="1"/>
</dbReference>
<keyword evidence="11" id="KW-1185">Reference proteome</keyword>
<dbReference type="RefSeq" id="XP_003723913.1">
    <property type="nucleotide sequence ID" value="XM_003723865.3"/>
</dbReference>
<dbReference type="SMART" id="SM00408">
    <property type="entry name" value="IGc2"/>
    <property type="match status" value="5"/>
</dbReference>
<keyword evidence="7" id="KW-1133">Transmembrane helix</keyword>
<feature type="domain" description="Ig-like" evidence="9">
    <location>
        <begin position="243"/>
        <end position="323"/>
    </location>
</feature>
<feature type="compositionally biased region" description="Basic and acidic residues" evidence="6">
    <location>
        <begin position="603"/>
        <end position="616"/>
    </location>
</feature>
<dbReference type="InterPro" id="IPR007110">
    <property type="entry name" value="Ig-like_dom"/>
</dbReference>
<evidence type="ECO:0000313" key="11">
    <source>
        <dbReference type="Proteomes" id="UP000007110"/>
    </source>
</evidence>
<name>A0A7M7GNJ6_STRPU</name>
<reference evidence="11" key="1">
    <citation type="submission" date="2015-02" db="EMBL/GenBank/DDBJ databases">
        <title>Genome sequencing for Strongylocentrotus purpuratus.</title>
        <authorList>
            <person name="Murali S."/>
            <person name="Liu Y."/>
            <person name="Vee V."/>
            <person name="English A."/>
            <person name="Wang M."/>
            <person name="Skinner E."/>
            <person name="Han Y."/>
            <person name="Muzny D.M."/>
            <person name="Worley K.C."/>
            <person name="Gibbs R.A."/>
        </authorList>
    </citation>
    <scope>NUCLEOTIDE SEQUENCE</scope>
</reference>
<feature type="signal peptide" evidence="8">
    <location>
        <begin position="1"/>
        <end position="29"/>
    </location>
</feature>
<feature type="chain" id="PRO_5029891429" description="Ig-like domain-containing protein" evidence="8">
    <location>
        <begin position="30"/>
        <end position="745"/>
    </location>
</feature>
<dbReference type="GO" id="GO:0005911">
    <property type="term" value="C:cell-cell junction"/>
    <property type="evidence" value="ECO:0000318"/>
    <property type="project" value="GO_Central"/>
</dbReference>
<dbReference type="InterPro" id="IPR003598">
    <property type="entry name" value="Ig_sub2"/>
</dbReference>
<dbReference type="AlphaFoldDB" id="A0A7M7GNJ6"/>
<dbReference type="InParanoid" id="A0A7M7GNJ6"/>
<evidence type="ECO:0000256" key="6">
    <source>
        <dbReference type="SAM" id="MobiDB-lite"/>
    </source>
</evidence>
<dbReference type="Proteomes" id="UP000007110">
    <property type="component" value="Unassembled WGS sequence"/>
</dbReference>
<dbReference type="SUPFAM" id="SSF48726">
    <property type="entry name" value="Immunoglobulin"/>
    <property type="match status" value="5"/>
</dbReference>
<evidence type="ECO:0000256" key="8">
    <source>
        <dbReference type="SAM" id="SignalP"/>
    </source>
</evidence>
<dbReference type="InterPro" id="IPR051275">
    <property type="entry name" value="Cell_adhesion_signaling"/>
</dbReference>
<sequence>MLFPEIPVNCCVLICLLLSSCVHLEYANATQSLTQEPADTAVNFGAGAVTLQCVVAEKSGQLFWIKDGEHIGSDKDVTIPGLSRYAIEGDASAGEYNLKITGVALADDGLYQCQVTPSAMDAGLNSHTAKLTVQRPPGSVSLDGSPTMSVKVSEAVNLTCNANGANPAATIAWFRDNAPLEGAIYSSGRAANDVSGKLWDAVSVLGITPELNDHGLVYECRASNAAVTEPIVAGLTFDVQHAPVVAVETIPAEIREETTTICRCVVDANPRSVSYVWSKNGDTLTGVESNQMELLVTKEDHKATIKCSATNTIGTTEGSMELNVLYGPRLVEVPISISVDEGSPAQMECIGDGNPTPTTKWTRLGSRATLSTMQRLQFDTVRGSDVGVYVCSVTVPGFEPITTIGRLDINAIPVIDSPSVQRAKVGSTAILECRTDTKPDPYLIMWSWKDIELETGSEGRFEAEQVETAAGGITSLLHIKRVRKEDYGDYNCTVWNDVGIQSKIIMLEQQGMDRIIYIIIGVVAASGFIFVMTIIFMAYCRRRLRKNKAQVDHASKEAIPVEIIPQVMSLKDALNKGKKTGDEPDGSPHSSGSRPRYAMPHEFVNRKRDSWEDPQYRRRQSNEYMEPHQFDRRPPPPWEDDYDNRREPYNDDDPYARHDNQYSKFEDAKPEPIYHDRSIRSQRSRHSDHEDYVDPRDFCDPPYTRYKPEGNGEYRDRDDPYGYEHDSDKDSEVSYDSKDRLATNV</sequence>
<keyword evidence="4" id="KW-0325">Glycoprotein</keyword>
<comment type="subcellular location">
    <subcellularLocation>
        <location evidence="1">Membrane</location>
        <topology evidence="1">Single-pass type I membrane protein</topology>
    </subcellularLocation>
</comment>
<dbReference type="OMA" id="TNFTCQA"/>
<evidence type="ECO:0000256" key="2">
    <source>
        <dbReference type="ARBA" id="ARBA00023136"/>
    </source>
</evidence>
<reference evidence="10" key="2">
    <citation type="submission" date="2021-01" db="UniProtKB">
        <authorList>
            <consortium name="EnsemblMetazoa"/>
        </authorList>
    </citation>
    <scope>IDENTIFICATION</scope>
</reference>
<dbReference type="Pfam" id="PF07679">
    <property type="entry name" value="I-set"/>
    <property type="match status" value="1"/>
</dbReference>
<dbReference type="OrthoDB" id="6413693at2759"/>
<keyword evidence="5" id="KW-0393">Immunoglobulin domain</keyword>
<evidence type="ECO:0000256" key="5">
    <source>
        <dbReference type="ARBA" id="ARBA00023319"/>
    </source>
</evidence>
<feature type="region of interest" description="Disordered" evidence="6">
    <location>
        <begin position="575"/>
        <end position="745"/>
    </location>
</feature>
<dbReference type="PANTHER" id="PTHR11640:SF31">
    <property type="entry name" value="IRREGULAR CHIASM C-ROUGHEST PROTEIN-RELATED"/>
    <property type="match status" value="1"/>
</dbReference>
<dbReference type="PROSITE" id="PS50835">
    <property type="entry name" value="IG_LIKE"/>
    <property type="match status" value="5"/>
</dbReference>
<feature type="compositionally biased region" description="Basic and acidic residues" evidence="6">
    <location>
        <begin position="625"/>
        <end position="634"/>
    </location>
</feature>
<dbReference type="InterPro" id="IPR013098">
    <property type="entry name" value="Ig_I-set"/>
</dbReference>
<dbReference type="GO" id="GO:0098609">
    <property type="term" value="P:cell-cell adhesion"/>
    <property type="evidence" value="ECO:0000318"/>
    <property type="project" value="GO_Central"/>
</dbReference>
<dbReference type="KEGG" id="spu:100890311"/>
<feature type="compositionally biased region" description="Basic and acidic residues" evidence="6">
    <location>
        <begin position="706"/>
        <end position="745"/>
    </location>
</feature>
<accession>A0A7M7GNJ6</accession>
<dbReference type="InterPro" id="IPR036179">
    <property type="entry name" value="Ig-like_dom_sf"/>
</dbReference>
<feature type="domain" description="Ig-like" evidence="9">
    <location>
        <begin position="137"/>
        <end position="233"/>
    </location>
</feature>
<feature type="compositionally biased region" description="Basic and acidic residues" evidence="6">
    <location>
        <begin position="643"/>
        <end position="699"/>
    </location>
</feature>
<dbReference type="GO" id="GO:0050839">
    <property type="term" value="F:cell adhesion molecule binding"/>
    <property type="evidence" value="ECO:0000318"/>
    <property type="project" value="GO_Central"/>
</dbReference>
<proteinExistence type="predicted"/>
<evidence type="ECO:0000256" key="4">
    <source>
        <dbReference type="ARBA" id="ARBA00023180"/>
    </source>
</evidence>
<keyword evidence="8" id="KW-0732">Signal</keyword>
<dbReference type="GeneID" id="100890311"/>
<keyword evidence="2 7" id="KW-0472">Membrane</keyword>
<dbReference type="Pfam" id="PF13927">
    <property type="entry name" value="Ig_3"/>
    <property type="match status" value="3"/>
</dbReference>
<dbReference type="GO" id="GO:0005886">
    <property type="term" value="C:plasma membrane"/>
    <property type="evidence" value="ECO:0000318"/>
    <property type="project" value="GO_Central"/>
</dbReference>
<protein>
    <recommendedName>
        <fullName evidence="9">Ig-like domain-containing protein</fullName>
    </recommendedName>
</protein>
<evidence type="ECO:0000256" key="1">
    <source>
        <dbReference type="ARBA" id="ARBA00004479"/>
    </source>
</evidence>
<evidence type="ECO:0000256" key="7">
    <source>
        <dbReference type="SAM" id="Phobius"/>
    </source>
</evidence>
<organism evidence="10 11">
    <name type="scientific">Strongylocentrotus purpuratus</name>
    <name type="common">Purple sea urchin</name>
    <dbReference type="NCBI Taxonomy" id="7668"/>
    <lineage>
        <taxon>Eukaryota</taxon>
        <taxon>Metazoa</taxon>
        <taxon>Echinodermata</taxon>
        <taxon>Eleutherozoa</taxon>
        <taxon>Echinozoa</taxon>
        <taxon>Echinoidea</taxon>
        <taxon>Euechinoidea</taxon>
        <taxon>Echinacea</taxon>
        <taxon>Camarodonta</taxon>
        <taxon>Echinidea</taxon>
        <taxon>Strongylocentrotidae</taxon>
        <taxon>Strongylocentrotus</taxon>
    </lineage>
</organism>
<dbReference type="EnsemblMetazoa" id="XM_003723865">
    <property type="protein sequence ID" value="XP_003723913"/>
    <property type="gene ID" value="LOC100890311"/>
</dbReference>
<keyword evidence="7" id="KW-0812">Transmembrane</keyword>
<keyword evidence="3" id="KW-1015">Disulfide bond</keyword>
<dbReference type="FunCoup" id="A0A7M7GNJ6">
    <property type="interactions" value="941"/>
</dbReference>
<feature type="domain" description="Ig-like" evidence="9">
    <location>
        <begin position="31"/>
        <end position="132"/>
    </location>
</feature>